<dbReference type="PANTHER" id="PTHR11236">
    <property type="entry name" value="AMINOBENZOATE/ANTHRANILATE SYNTHASE"/>
    <property type="match status" value="1"/>
</dbReference>
<evidence type="ECO:0000256" key="7">
    <source>
        <dbReference type="ARBA" id="ARBA00047683"/>
    </source>
</evidence>
<dbReference type="Pfam" id="PF00425">
    <property type="entry name" value="Chorismate_bind"/>
    <property type="match status" value="1"/>
</dbReference>
<dbReference type="NCBIfam" id="NF010079">
    <property type="entry name" value="PRK13564.1"/>
    <property type="match status" value="1"/>
</dbReference>
<evidence type="ECO:0000256" key="5">
    <source>
        <dbReference type="ARBA" id="ARBA00022842"/>
    </source>
</evidence>
<dbReference type="GO" id="GO:0004049">
    <property type="term" value="F:anthranilate synthase activity"/>
    <property type="evidence" value="ECO:0007669"/>
    <property type="project" value="UniProtKB-EC"/>
</dbReference>
<evidence type="ECO:0000256" key="2">
    <source>
        <dbReference type="ARBA" id="ARBA00009562"/>
    </source>
</evidence>
<feature type="coiled-coil region" evidence="8">
    <location>
        <begin position="225"/>
        <end position="261"/>
    </location>
</feature>
<dbReference type="STRING" id="111015.AXF14_11960"/>
<dbReference type="InterPro" id="IPR005801">
    <property type="entry name" value="ADC_synthase"/>
</dbReference>
<evidence type="ECO:0000256" key="6">
    <source>
        <dbReference type="ARBA" id="ARBA00023239"/>
    </source>
</evidence>
<evidence type="ECO:0000256" key="9">
    <source>
        <dbReference type="SAM" id="MobiDB-lite"/>
    </source>
</evidence>
<dbReference type="NCBIfam" id="TIGR00565">
    <property type="entry name" value="trpE_proteo"/>
    <property type="match status" value="1"/>
</dbReference>
<dbReference type="OrthoDB" id="3518032at2"/>
<dbReference type="GO" id="GO:0046872">
    <property type="term" value="F:metal ion binding"/>
    <property type="evidence" value="ECO:0007669"/>
    <property type="project" value="UniProtKB-KW"/>
</dbReference>
<keyword evidence="8" id="KW-0175">Coiled coil</keyword>
<evidence type="ECO:0000256" key="8">
    <source>
        <dbReference type="SAM" id="Coils"/>
    </source>
</evidence>
<feature type="domain" description="Anthranilate synthase component I N-terminal" evidence="11">
    <location>
        <begin position="55"/>
        <end position="217"/>
    </location>
</feature>
<comment type="cofactor">
    <cofactor evidence="1">
        <name>Mg(2+)</name>
        <dbReference type="ChEBI" id="CHEBI:18420"/>
    </cofactor>
</comment>
<dbReference type="KEGG" id="ard:AXF14_11960"/>
<evidence type="ECO:0000313" key="13">
    <source>
        <dbReference type="Proteomes" id="UP000065220"/>
    </source>
</evidence>
<evidence type="ECO:0000259" key="11">
    <source>
        <dbReference type="Pfam" id="PF04715"/>
    </source>
</evidence>
<feature type="domain" description="Chorismate-utilising enzyme C-terminal" evidence="10">
    <location>
        <begin position="286"/>
        <end position="546"/>
    </location>
</feature>
<dbReference type="AlphaFoldDB" id="A0A0X8JG11"/>
<organism evidence="12 13">
    <name type="scientific">Actinomyces radicidentis</name>
    <dbReference type="NCBI Taxonomy" id="111015"/>
    <lineage>
        <taxon>Bacteria</taxon>
        <taxon>Bacillati</taxon>
        <taxon>Actinomycetota</taxon>
        <taxon>Actinomycetes</taxon>
        <taxon>Actinomycetales</taxon>
        <taxon>Actinomycetaceae</taxon>
        <taxon>Actinomyces</taxon>
    </lineage>
</organism>
<dbReference type="InterPro" id="IPR015890">
    <property type="entry name" value="Chorismate_C"/>
</dbReference>
<feature type="region of interest" description="Disordered" evidence="9">
    <location>
        <begin position="566"/>
        <end position="604"/>
    </location>
</feature>
<comment type="similarity">
    <text evidence="2">Belongs to the anthranilate synthase component I family.</text>
</comment>
<dbReference type="GO" id="GO:0000162">
    <property type="term" value="P:L-tryptophan biosynthetic process"/>
    <property type="evidence" value="ECO:0007669"/>
    <property type="project" value="TreeGrafter"/>
</dbReference>
<evidence type="ECO:0000259" key="10">
    <source>
        <dbReference type="Pfam" id="PF00425"/>
    </source>
</evidence>
<keyword evidence="6" id="KW-0456">Lyase</keyword>
<evidence type="ECO:0000256" key="4">
    <source>
        <dbReference type="ARBA" id="ARBA00022723"/>
    </source>
</evidence>
<protein>
    <recommendedName>
        <fullName evidence="3">anthranilate synthase</fullName>
        <ecNumber evidence="3">4.1.3.27</ecNumber>
    </recommendedName>
</protein>
<dbReference type="InterPro" id="IPR005257">
    <property type="entry name" value="Anth_synth_I_TrpE"/>
</dbReference>
<evidence type="ECO:0000313" key="12">
    <source>
        <dbReference type="EMBL" id="AMD88163.1"/>
    </source>
</evidence>
<dbReference type="SUPFAM" id="SSF56322">
    <property type="entry name" value="ADC synthase"/>
    <property type="match status" value="1"/>
</dbReference>
<dbReference type="RefSeq" id="WP_067943515.1">
    <property type="nucleotide sequence ID" value="NZ_CP014228.1"/>
</dbReference>
<gene>
    <name evidence="12" type="ORF">AXF14_11960</name>
</gene>
<evidence type="ECO:0000256" key="1">
    <source>
        <dbReference type="ARBA" id="ARBA00001946"/>
    </source>
</evidence>
<dbReference type="Pfam" id="PF04715">
    <property type="entry name" value="Anth_synt_I_N"/>
    <property type="match status" value="1"/>
</dbReference>
<accession>A0A0X8JG11</accession>
<proteinExistence type="inferred from homology"/>
<dbReference type="EC" id="4.1.3.27" evidence="3"/>
<comment type="catalytic activity">
    <reaction evidence="7">
        <text>chorismate + L-glutamine = anthranilate + pyruvate + L-glutamate + H(+)</text>
        <dbReference type="Rhea" id="RHEA:21732"/>
        <dbReference type="ChEBI" id="CHEBI:15361"/>
        <dbReference type="ChEBI" id="CHEBI:15378"/>
        <dbReference type="ChEBI" id="CHEBI:16567"/>
        <dbReference type="ChEBI" id="CHEBI:29748"/>
        <dbReference type="ChEBI" id="CHEBI:29985"/>
        <dbReference type="ChEBI" id="CHEBI:58359"/>
        <dbReference type="EC" id="4.1.3.27"/>
    </reaction>
</comment>
<dbReference type="PRINTS" id="PR00095">
    <property type="entry name" value="ANTSNTHASEI"/>
</dbReference>
<evidence type="ECO:0000256" key="3">
    <source>
        <dbReference type="ARBA" id="ARBA00012266"/>
    </source>
</evidence>
<dbReference type="Proteomes" id="UP000065220">
    <property type="component" value="Chromosome"/>
</dbReference>
<keyword evidence="5" id="KW-0460">Magnesium</keyword>
<dbReference type="InterPro" id="IPR019999">
    <property type="entry name" value="Anth_synth_I-like"/>
</dbReference>
<keyword evidence="13" id="KW-1185">Reference proteome</keyword>
<dbReference type="PANTHER" id="PTHR11236:SF49">
    <property type="entry name" value="ANTHRANILATE SYNTHASE COMPONENT 1"/>
    <property type="match status" value="1"/>
</dbReference>
<name>A0A0X8JG11_ACTRD</name>
<sequence length="604" mass="62926">MSLPPTQPGATGSPTGPTVLTRQVRYQSDGGLLLEHLAAAGLIATTPDNAGRARPLDSVLLESVDIATKVSRTTIAVLEASARLTCEGDTVTVEALPQAAADGEAAIARVRGALSEHVTAEAAGSLALTIPPAPDDGALEERERLTALSTIEPLRVLAGAEVDHEHLPLEAGVVAFDYLATIETLPEVAPGANTCPDYLFYDARIILVIDHPTRAATLVGASVDAEQLTARMDELAAAIDAVDAEALVRDAQLRLAAVEDAQSPGAAPGYTRAPRPIVHAVPTQSDADYAAAVERLKESISAGDIYQVVPARGFTMPCPDALAAYHQLRESNPSPYMFYVGAPDFELLGASPESALLHSAKTGDVAIRPIAGTRPRGLNPDGSVDHERDTRLELELRTDAKEVAEHVMLVDLARNDIARVSVPGTRHVDVLLRVDRYSRVMHLVSEVTGTLAPDLDALDAFRASMTMGTLTGAPKLRAAELIRSCEGVRRGSYGGSVGYVRGDGELDTCIVIRSAFVKDGTALVQAGAGVVADSVPEREAAETVHKASAVLHAVAEAQSATLLIDTETSTGTSTGTSRGTSTGTATDTGGAGTTEGAMTESKEA</sequence>
<dbReference type="EMBL" id="CP014228">
    <property type="protein sequence ID" value="AMD88163.1"/>
    <property type="molecule type" value="Genomic_DNA"/>
</dbReference>
<dbReference type="InterPro" id="IPR006805">
    <property type="entry name" value="Anth_synth_I_N"/>
</dbReference>
<keyword evidence="4" id="KW-0479">Metal-binding</keyword>
<dbReference type="Gene3D" id="3.60.120.10">
    <property type="entry name" value="Anthranilate synthase"/>
    <property type="match status" value="1"/>
</dbReference>
<reference evidence="13" key="1">
    <citation type="submission" date="2016-02" db="EMBL/GenBank/DDBJ databases">
        <authorList>
            <person name="Holder M.E."/>
            <person name="Ajami N.J."/>
            <person name="Petrosino J.F."/>
        </authorList>
    </citation>
    <scope>NUCLEOTIDE SEQUENCE [LARGE SCALE GENOMIC DNA]</scope>
    <source>
        <strain evidence="13">CCUG 36733</strain>
    </source>
</reference>